<sequence length="148" mass="16828">MQNIKQYITHTDDGYELCIELNEQCGAYNMTGIYMFVAADAEEGCGDLAVSYDISNLQNDTEARTIKAGTHEMLLRNLHSEDEVTKAMCYFYWEHNFDKRLREILADAGFASASDVHTSEWGMQDEGRISYDAFELADEVREAMLVNA</sequence>
<organism evidence="1">
    <name type="scientific">uncultured Caudovirales phage</name>
    <dbReference type="NCBI Taxonomy" id="2100421"/>
    <lineage>
        <taxon>Viruses</taxon>
        <taxon>Duplodnaviria</taxon>
        <taxon>Heunggongvirae</taxon>
        <taxon>Uroviricota</taxon>
        <taxon>Caudoviricetes</taxon>
        <taxon>Peduoviridae</taxon>
        <taxon>Maltschvirus</taxon>
        <taxon>Maltschvirus maltsch</taxon>
    </lineage>
</organism>
<evidence type="ECO:0000313" key="1">
    <source>
        <dbReference type="EMBL" id="CAB4125699.1"/>
    </source>
</evidence>
<reference evidence="1" key="1">
    <citation type="submission" date="2020-04" db="EMBL/GenBank/DDBJ databases">
        <authorList>
            <person name="Chiriac C."/>
            <person name="Salcher M."/>
            <person name="Ghai R."/>
            <person name="Kavagutti S V."/>
        </authorList>
    </citation>
    <scope>NUCLEOTIDE SEQUENCE</scope>
</reference>
<proteinExistence type="predicted"/>
<accession>A0A6J5L0T3</accession>
<dbReference type="EMBL" id="LR798231">
    <property type="protein sequence ID" value="CAB5209361.1"/>
    <property type="molecule type" value="Genomic_DNA"/>
</dbReference>
<gene>
    <name evidence="2" type="ORF">UFOVP181_450</name>
    <name evidence="1" type="ORF">UFOVP57_191</name>
</gene>
<protein>
    <submittedName>
        <fullName evidence="1">Uncharacterized protein</fullName>
    </submittedName>
</protein>
<name>A0A6J5L0T3_9CAUD</name>
<evidence type="ECO:0000313" key="2">
    <source>
        <dbReference type="EMBL" id="CAB5209361.1"/>
    </source>
</evidence>
<dbReference type="EMBL" id="LR796187">
    <property type="protein sequence ID" value="CAB4125699.1"/>
    <property type="molecule type" value="Genomic_DNA"/>
</dbReference>